<protein>
    <submittedName>
        <fullName evidence="1">Uncharacterized protein</fullName>
    </submittedName>
</protein>
<accession>A7MRS0</accession>
<proteinExistence type="predicted"/>
<dbReference type="EMBL" id="CP000789">
    <property type="protein sequence ID" value="ABU70638.1"/>
    <property type="molecule type" value="Genomic_DNA"/>
</dbReference>
<evidence type="ECO:0000313" key="2">
    <source>
        <dbReference type="Proteomes" id="UP000008152"/>
    </source>
</evidence>
<gene>
    <name evidence="1" type="ordered locus">VIBHAR_01669</name>
</gene>
<dbReference type="Proteomes" id="UP000008152">
    <property type="component" value="Chromosome I"/>
</dbReference>
<dbReference type="AlphaFoldDB" id="A7MRS0"/>
<dbReference type="KEGG" id="vha:VIBHAR_01669"/>
<name>A7MRS0_VIBC1</name>
<sequence>MFKFDFFLKEFVLQKCSRKELMNRLVSNYDEFVGLDPVTMSRWINGITTPPIRRQILIAHCAGCIRDYVLYSSFPPAPLSLMSDYGLYVEQFDNVYHSLLKDIVNKELFSFIGKQKNLEKIIGFYMNKMLFHKSLRESEDINIEMFYLAERCDNKAESFVGVTSDTSLYLSKLKIKFDYPELHVDDSIMVTLSFFRSKQDFEQLVGRLLSHILFNYFDKKGLFLIVRGARSMNWFDSIGAQKVCLIEYSKEHGNVYLYYINTHIFFGNALVLSLVQEHVRIHNSKINYLARLDAKLN</sequence>
<dbReference type="RefSeq" id="WP_012127498.1">
    <property type="nucleotide sequence ID" value="NC_009783.1"/>
</dbReference>
<organism evidence="1 2">
    <name type="scientific">Vibrio campbellii (strain ATCC BAA-1116)</name>
    <dbReference type="NCBI Taxonomy" id="2902295"/>
    <lineage>
        <taxon>Bacteria</taxon>
        <taxon>Pseudomonadati</taxon>
        <taxon>Pseudomonadota</taxon>
        <taxon>Gammaproteobacteria</taxon>
        <taxon>Vibrionales</taxon>
        <taxon>Vibrionaceae</taxon>
        <taxon>Vibrio</taxon>
    </lineage>
</organism>
<evidence type="ECO:0000313" key="1">
    <source>
        <dbReference type="EMBL" id="ABU70638.1"/>
    </source>
</evidence>
<dbReference type="PATRIC" id="fig|338187.25.peg.998"/>
<reference evidence="1 2" key="1">
    <citation type="submission" date="2007-08" db="EMBL/GenBank/DDBJ databases">
        <authorList>
            <consortium name="The Vibrio harveyi Genome Sequencing Project"/>
            <person name="Bassler B."/>
            <person name="Clifton S.W."/>
            <person name="Fulton L."/>
            <person name="Delehaunty K."/>
            <person name="Fronick C."/>
            <person name="Harrison M."/>
            <person name="Markivic C."/>
            <person name="Fulton R."/>
            <person name="Tin-Wollam A.-M."/>
            <person name="Shah N."/>
            <person name="Pepin K."/>
            <person name="Nash W."/>
            <person name="Thiruvilangam P."/>
            <person name="Bhonagiri V."/>
            <person name="Waters C."/>
            <person name="Tu K.C."/>
            <person name="Irgon J."/>
            <person name="Wilson R.K."/>
        </authorList>
    </citation>
    <scope>NUCLEOTIDE SEQUENCE [LARGE SCALE GENOMIC DNA]</scope>
    <source>
        <strain evidence="2">ATCC BAA-1116 / BB120</strain>
    </source>
</reference>